<dbReference type="Pfam" id="PF12796">
    <property type="entry name" value="Ank_2"/>
    <property type="match status" value="4"/>
</dbReference>
<keyword evidence="1" id="KW-0633">Potassium transport</keyword>
<evidence type="ECO:0000313" key="5">
    <source>
        <dbReference type="EMBL" id="CAK0782242.1"/>
    </source>
</evidence>
<dbReference type="SMART" id="SM00248">
    <property type="entry name" value="ANK"/>
    <property type="match status" value="11"/>
</dbReference>
<dbReference type="Gene3D" id="1.25.40.20">
    <property type="entry name" value="Ankyrin repeat-containing domain"/>
    <property type="match status" value="4"/>
</dbReference>
<dbReference type="PROSITE" id="PS50297">
    <property type="entry name" value="ANK_REP_REGION"/>
    <property type="match status" value="4"/>
</dbReference>
<dbReference type="PANTHER" id="PTHR45743">
    <property type="entry name" value="POTASSIUM CHANNEL AKT1"/>
    <property type="match status" value="1"/>
</dbReference>
<dbReference type="InterPro" id="IPR002110">
    <property type="entry name" value="Ankyrin_rpt"/>
</dbReference>
<keyword evidence="6" id="KW-1185">Reference proteome</keyword>
<proteinExistence type="predicted"/>
<feature type="compositionally biased region" description="Polar residues" evidence="4">
    <location>
        <begin position="102"/>
        <end position="121"/>
    </location>
</feature>
<feature type="compositionally biased region" description="Basic and acidic residues" evidence="4">
    <location>
        <begin position="28"/>
        <end position="41"/>
    </location>
</feature>
<comment type="caution">
    <text evidence="5">The sequence shown here is derived from an EMBL/GenBank/DDBJ whole genome shotgun (WGS) entry which is preliminary data.</text>
</comment>
<keyword evidence="2" id="KW-0406">Ion transport</keyword>
<dbReference type="InterPro" id="IPR045319">
    <property type="entry name" value="KAT/AKT"/>
</dbReference>
<dbReference type="InterPro" id="IPR036770">
    <property type="entry name" value="Ankyrin_rpt-contain_sf"/>
</dbReference>
<feature type="repeat" description="ANK" evidence="3">
    <location>
        <begin position="217"/>
        <end position="249"/>
    </location>
</feature>
<evidence type="ECO:0000256" key="1">
    <source>
        <dbReference type="ARBA" id="ARBA00022826"/>
    </source>
</evidence>
<gene>
    <name evidence="5" type="ORF">CVIRNUC_005602</name>
</gene>
<feature type="repeat" description="ANK" evidence="3">
    <location>
        <begin position="283"/>
        <end position="307"/>
    </location>
</feature>
<dbReference type="PRINTS" id="PR01415">
    <property type="entry name" value="ANKYRIN"/>
</dbReference>
<evidence type="ECO:0000313" key="6">
    <source>
        <dbReference type="Proteomes" id="UP001314263"/>
    </source>
</evidence>
<dbReference type="GO" id="GO:0005249">
    <property type="term" value="F:voltage-gated potassium channel activity"/>
    <property type="evidence" value="ECO:0007669"/>
    <property type="project" value="InterPro"/>
</dbReference>
<dbReference type="SUPFAM" id="SSF48403">
    <property type="entry name" value="Ankyrin repeat"/>
    <property type="match status" value="2"/>
</dbReference>
<keyword evidence="2" id="KW-0407">Ion channel</keyword>
<feature type="repeat" description="ANK" evidence="3">
    <location>
        <begin position="415"/>
        <end position="447"/>
    </location>
</feature>
<dbReference type="AlphaFoldDB" id="A0AAV1I5I0"/>
<feature type="compositionally biased region" description="Polar residues" evidence="4">
    <location>
        <begin position="17"/>
        <end position="26"/>
    </location>
</feature>
<feature type="repeat" description="ANK" evidence="3">
    <location>
        <begin position="382"/>
        <end position="414"/>
    </location>
</feature>
<keyword evidence="2" id="KW-0813">Transport</keyword>
<organism evidence="5 6">
    <name type="scientific">Coccomyxa viridis</name>
    <dbReference type="NCBI Taxonomy" id="1274662"/>
    <lineage>
        <taxon>Eukaryota</taxon>
        <taxon>Viridiplantae</taxon>
        <taxon>Chlorophyta</taxon>
        <taxon>core chlorophytes</taxon>
        <taxon>Trebouxiophyceae</taxon>
        <taxon>Trebouxiophyceae incertae sedis</taxon>
        <taxon>Coccomyxaceae</taxon>
        <taxon>Coccomyxa</taxon>
    </lineage>
</organism>
<reference evidence="5 6" key="1">
    <citation type="submission" date="2023-10" db="EMBL/GenBank/DDBJ databases">
        <authorList>
            <person name="Maclean D."/>
            <person name="Macfadyen A."/>
        </authorList>
    </citation>
    <scope>NUCLEOTIDE SEQUENCE [LARGE SCALE GENOMIC DNA]</scope>
</reference>
<keyword evidence="2" id="KW-0851">Voltage-gated channel</keyword>
<accession>A0AAV1I5I0</accession>
<evidence type="ECO:0000256" key="3">
    <source>
        <dbReference type="PROSITE-ProRule" id="PRU00023"/>
    </source>
</evidence>
<evidence type="ECO:0008006" key="7">
    <source>
        <dbReference type="Google" id="ProtNLM"/>
    </source>
</evidence>
<sequence>MVEETFNPVRRLLFTRVQPSPQQSPRTPFDRSPDTHGKDISSGEILATLRRSESPGKASLPSKGSVSGPMTPPKPPGLAKTDSTPPAPKSPGPFSFIKKLDSLQSFPSLETSQGQDTSPTSMKEKDTQSHLLKVRQLVTPEMIANEPDQDQTEAFLAAAERGESAKVRRMLQHEGHSPDCCNYEGRTALILAAMHGHRDIALALLGSGADPNAQDKEGATALLKAVKCGHDSIVSLLRSCGAELEVTTAEASTQLCTCVFDCNVPLLRRYIKAGILVNAGNFDSRTALHLAAAEANLAAVRVLVEEGKADLAVQDRWGATPLDEAMRAGSRAVMDYLQGLNAPTQKDDDRTVEFLYAASRGDTAKLRHMIQYGFDVNKADYDNRTALMLAIVGGHSAAVNTLLGAGADANIQDNVGSNALVEACRRGNESLIRLLVDNGAKLGFDEIKSASELCTAAAQGKVDLIRHYIKAGINVNAADYDKRTALHIAAADGCLEAVRVLIEEGHADFEVRDRWALDPLDEAMRERREPVVKLLQQSGALIGGG</sequence>
<dbReference type="EMBL" id="CAUYUE010000007">
    <property type="protein sequence ID" value="CAK0782242.1"/>
    <property type="molecule type" value="Genomic_DNA"/>
</dbReference>
<feature type="repeat" description="ANK" evidence="3">
    <location>
        <begin position="184"/>
        <end position="216"/>
    </location>
</feature>
<dbReference type="Proteomes" id="UP001314263">
    <property type="component" value="Unassembled WGS sequence"/>
</dbReference>
<name>A0AAV1I5I0_9CHLO</name>
<keyword evidence="1" id="KW-0631">Potassium channel</keyword>
<dbReference type="GO" id="GO:0034702">
    <property type="term" value="C:monoatomic ion channel complex"/>
    <property type="evidence" value="ECO:0007669"/>
    <property type="project" value="UniProtKB-KW"/>
</dbReference>
<keyword evidence="3" id="KW-0040">ANK repeat</keyword>
<dbReference type="PROSITE" id="PS50088">
    <property type="entry name" value="ANK_REPEAT"/>
    <property type="match status" value="7"/>
</dbReference>
<evidence type="ECO:0000256" key="2">
    <source>
        <dbReference type="ARBA" id="ARBA00022882"/>
    </source>
</evidence>
<evidence type="ECO:0000256" key="4">
    <source>
        <dbReference type="SAM" id="MobiDB-lite"/>
    </source>
</evidence>
<feature type="repeat" description="ANK" evidence="3">
    <location>
        <begin position="448"/>
        <end position="480"/>
    </location>
</feature>
<protein>
    <recommendedName>
        <fullName evidence="7">Ankyrin repeat protein</fullName>
    </recommendedName>
</protein>
<feature type="region of interest" description="Disordered" evidence="4">
    <location>
        <begin position="1"/>
        <end position="130"/>
    </location>
</feature>
<feature type="repeat" description="ANK" evidence="3">
    <location>
        <begin position="481"/>
        <end position="505"/>
    </location>
</feature>
<keyword evidence="1" id="KW-0630">Potassium</keyword>